<dbReference type="PROSITE" id="PS50222">
    <property type="entry name" value="EF_HAND_2"/>
    <property type="match status" value="3"/>
</dbReference>
<dbReference type="SUPFAM" id="SSF47473">
    <property type="entry name" value="EF-hand"/>
    <property type="match status" value="1"/>
</dbReference>
<dbReference type="PANTHER" id="PTHR10827:SF98">
    <property type="entry name" value="45 KDA CALCIUM-BINDING PROTEIN"/>
    <property type="match status" value="1"/>
</dbReference>
<feature type="domain" description="EF-hand" evidence="4">
    <location>
        <begin position="174"/>
        <end position="200"/>
    </location>
</feature>
<evidence type="ECO:0000259" key="4">
    <source>
        <dbReference type="PROSITE" id="PS50222"/>
    </source>
</evidence>
<reference evidence="5 6" key="1">
    <citation type="submission" date="2017-01" db="EMBL/GenBank/DDBJ databases">
        <title>Complete genome of Tateyamaria omphalii DOK1-4 isolated from seawater in Dokdo.</title>
        <authorList>
            <person name="Kim J.H."/>
            <person name="Chi W.-J."/>
        </authorList>
    </citation>
    <scope>NUCLEOTIDE SEQUENCE [LARGE SCALE GENOMIC DNA]</scope>
    <source>
        <strain evidence="5 6">DOK1-4</strain>
    </source>
</reference>
<dbReference type="OrthoDB" id="7826741at2"/>
<evidence type="ECO:0000256" key="2">
    <source>
        <dbReference type="ARBA" id="ARBA00022737"/>
    </source>
</evidence>
<keyword evidence="6" id="KW-1185">Reference proteome</keyword>
<dbReference type="GO" id="GO:0005509">
    <property type="term" value="F:calcium ion binding"/>
    <property type="evidence" value="ECO:0007669"/>
    <property type="project" value="InterPro"/>
</dbReference>
<dbReference type="AlphaFoldDB" id="A0A1P8MV19"/>
<protein>
    <recommendedName>
        <fullName evidence="4">EF-hand domain-containing protein</fullName>
    </recommendedName>
</protein>
<dbReference type="SMART" id="SM00054">
    <property type="entry name" value="EFh"/>
    <property type="match status" value="3"/>
</dbReference>
<feature type="domain" description="EF-hand" evidence="4">
    <location>
        <begin position="83"/>
        <end position="118"/>
    </location>
</feature>
<dbReference type="InterPro" id="IPR018247">
    <property type="entry name" value="EF_Hand_1_Ca_BS"/>
</dbReference>
<feature type="domain" description="EF-hand" evidence="4">
    <location>
        <begin position="212"/>
        <end position="240"/>
    </location>
</feature>
<dbReference type="STRING" id="299262.BWR18_08855"/>
<dbReference type="Pfam" id="PF13202">
    <property type="entry name" value="EF-hand_5"/>
    <property type="match status" value="3"/>
</dbReference>
<dbReference type="InterPro" id="IPR011992">
    <property type="entry name" value="EF-hand-dom_pair"/>
</dbReference>
<dbReference type="Gene3D" id="1.10.238.10">
    <property type="entry name" value="EF-hand"/>
    <property type="match status" value="2"/>
</dbReference>
<dbReference type="EMBL" id="CP019312">
    <property type="protein sequence ID" value="APX11779.1"/>
    <property type="molecule type" value="Genomic_DNA"/>
</dbReference>
<dbReference type="PROSITE" id="PS00018">
    <property type="entry name" value="EF_HAND_1"/>
    <property type="match status" value="3"/>
</dbReference>
<sequence length="240" mass="26328">MRQEKKSETLEVRVSLSEKSAFAARAAARGESMSAALRRLIAEDAVPRLVTKEAPMWSKTMFAGAPVAVTVFVLVSVSLAGAEARTDFKGNFRALDANRDGIVNYDELVTDMTHRIAKADVPPACEGTQWQERWDATPEMLADGHMEFYDSDLDGVVTLKEYVASYERQRASDFVEADADGNGFVTEAELAAAYRVDEAKISAECRAAIGMQSSAKVPEIIEFVDADGDGRVSMREFMDH</sequence>
<evidence type="ECO:0000256" key="3">
    <source>
        <dbReference type="SAM" id="Phobius"/>
    </source>
</evidence>
<evidence type="ECO:0000313" key="5">
    <source>
        <dbReference type="EMBL" id="APX11779.1"/>
    </source>
</evidence>
<evidence type="ECO:0000313" key="6">
    <source>
        <dbReference type="Proteomes" id="UP000186336"/>
    </source>
</evidence>
<dbReference type="CDD" id="cd00051">
    <property type="entry name" value="EFh"/>
    <property type="match status" value="1"/>
</dbReference>
<dbReference type="PANTHER" id="PTHR10827">
    <property type="entry name" value="RETICULOCALBIN"/>
    <property type="match status" value="1"/>
</dbReference>
<keyword evidence="3" id="KW-0472">Membrane</keyword>
<organism evidence="5 6">
    <name type="scientific">Tateyamaria omphalii</name>
    <dbReference type="NCBI Taxonomy" id="299262"/>
    <lineage>
        <taxon>Bacteria</taxon>
        <taxon>Pseudomonadati</taxon>
        <taxon>Pseudomonadota</taxon>
        <taxon>Alphaproteobacteria</taxon>
        <taxon>Rhodobacterales</taxon>
        <taxon>Roseobacteraceae</taxon>
        <taxon>Tateyamaria</taxon>
    </lineage>
</organism>
<keyword evidence="3" id="KW-0812">Transmembrane</keyword>
<dbReference type="Proteomes" id="UP000186336">
    <property type="component" value="Chromosome"/>
</dbReference>
<dbReference type="KEGG" id="tom:BWR18_08855"/>
<gene>
    <name evidence="5" type="ORF">BWR18_08855</name>
</gene>
<keyword evidence="1" id="KW-0479">Metal-binding</keyword>
<accession>A0A1P8MV19</accession>
<dbReference type="RefSeq" id="WP_076627639.1">
    <property type="nucleotide sequence ID" value="NZ_CP019312.1"/>
</dbReference>
<proteinExistence type="predicted"/>
<dbReference type="InterPro" id="IPR002048">
    <property type="entry name" value="EF_hand_dom"/>
</dbReference>
<feature type="transmembrane region" description="Helical" evidence="3">
    <location>
        <begin position="62"/>
        <end position="82"/>
    </location>
</feature>
<name>A0A1P8MV19_9RHOB</name>
<evidence type="ECO:0000256" key="1">
    <source>
        <dbReference type="ARBA" id="ARBA00022723"/>
    </source>
</evidence>
<keyword evidence="3" id="KW-1133">Transmembrane helix</keyword>
<keyword evidence="2" id="KW-0677">Repeat</keyword>